<keyword evidence="2" id="KW-0472">Membrane</keyword>
<dbReference type="InterPro" id="IPR005754">
    <property type="entry name" value="Sortase"/>
</dbReference>
<evidence type="ECO:0000256" key="1">
    <source>
        <dbReference type="ARBA" id="ARBA00022801"/>
    </source>
</evidence>
<keyword evidence="4" id="KW-1185">Reference proteome</keyword>
<dbReference type="RefSeq" id="WP_259862624.1">
    <property type="nucleotide sequence ID" value="NZ_BAAAST010000069.1"/>
</dbReference>
<keyword evidence="1" id="KW-0378">Hydrolase</keyword>
<dbReference type="InterPro" id="IPR023365">
    <property type="entry name" value="Sortase_dom-sf"/>
</dbReference>
<name>A0ABY5W9E0_9ACTN</name>
<evidence type="ECO:0000313" key="4">
    <source>
        <dbReference type="Proteomes" id="UP001059617"/>
    </source>
</evidence>
<accession>A0ABY5W9E0</accession>
<protein>
    <submittedName>
        <fullName evidence="3">Class F sortase</fullName>
    </submittedName>
</protein>
<dbReference type="CDD" id="cd05829">
    <property type="entry name" value="Sortase_F"/>
    <property type="match status" value="1"/>
</dbReference>
<organism evidence="3 4">
    <name type="scientific">Dactylosporangium fulvum</name>
    <dbReference type="NCBI Taxonomy" id="53359"/>
    <lineage>
        <taxon>Bacteria</taxon>
        <taxon>Bacillati</taxon>
        <taxon>Actinomycetota</taxon>
        <taxon>Actinomycetes</taxon>
        <taxon>Micromonosporales</taxon>
        <taxon>Micromonosporaceae</taxon>
        <taxon>Dactylosporangium</taxon>
    </lineage>
</organism>
<evidence type="ECO:0000256" key="2">
    <source>
        <dbReference type="SAM" id="Phobius"/>
    </source>
</evidence>
<keyword evidence="2" id="KW-0812">Transmembrane</keyword>
<gene>
    <name evidence="3" type="ORF">Dfulv_10805</name>
</gene>
<dbReference type="Pfam" id="PF04203">
    <property type="entry name" value="Sortase"/>
    <property type="match status" value="1"/>
</dbReference>
<dbReference type="SUPFAM" id="SSF63817">
    <property type="entry name" value="Sortase"/>
    <property type="match status" value="1"/>
</dbReference>
<dbReference type="Gene3D" id="2.40.260.10">
    <property type="entry name" value="Sortase"/>
    <property type="match status" value="1"/>
</dbReference>
<feature type="transmembrane region" description="Helical" evidence="2">
    <location>
        <begin position="32"/>
        <end position="50"/>
    </location>
</feature>
<reference evidence="3" key="2">
    <citation type="submission" date="2022-09" db="EMBL/GenBank/DDBJ databases">
        <title>Biosynthetic gene clusters of Dactylosporangioum fulvum.</title>
        <authorList>
            <person name="Caradec T."/>
        </authorList>
    </citation>
    <scope>NUCLEOTIDE SEQUENCE</scope>
    <source>
        <strain evidence="3">NRRL B-16292</strain>
    </source>
</reference>
<dbReference type="InterPro" id="IPR042001">
    <property type="entry name" value="Sortase_F"/>
</dbReference>
<proteinExistence type="predicted"/>
<reference evidence="3" key="1">
    <citation type="submission" date="2021-04" db="EMBL/GenBank/DDBJ databases">
        <authorList>
            <person name="Hartkoorn R.C."/>
            <person name="Beaudoing E."/>
            <person name="Hot D."/>
        </authorList>
    </citation>
    <scope>NUCLEOTIDE SEQUENCE</scope>
    <source>
        <strain evidence="3">NRRL B-16292</strain>
    </source>
</reference>
<sequence length="236" mass="24789">MSEYQSRHALRSHRSPERFLVRRDGTWRATTAMALIAVVVCGVSLIGASFTGGSGPPPFIAADGGSSAGVGAATARGGAGLPESPPARLAIGTIEVDAPVQAVDVDRDGMLETPSLQNPKNVGWYRRGPTPGEIGNSVLVGHVDTAASGPAVFYDLGRLKPGDLVTVTREDGSTVVFRVDSVRMFAKADFPADLVYGPADHAQLRLVTCGGAFDRRRGGYLANTVVTATLTSWRQR</sequence>
<keyword evidence="2" id="KW-1133">Transmembrane helix</keyword>
<evidence type="ECO:0000313" key="3">
    <source>
        <dbReference type="EMBL" id="UWP84686.1"/>
    </source>
</evidence>
<dbReference type="NCBIfam" id="NF033748">
    <property type="entry name" value="class_F_sortase"/>
    <property type="match status" value="1"/>
</dbReference>
<dbReference type="EMBL" id="CP073720">
    <property type="protein sequence ID" value="UWP84686.1"/>
    <property type="molecule type" value="Genomic_DNA"/>
</dbReference>
<dbReference type="Proteomes" id="UP001059617">
    <property type="component" value="Chromosome"/>
</dbReference>